<dbReference type="Proteomes" id="UP000828390">
    <property type="component" value="Unassembled WGS sequence"/>
</dbReference>
<dbReference type="AlphaFoldDB" id="A0A9D4BEA6"/>
<dbReference type="EMBL" id="JAIWYP010000015">
    <property type="protein sequence ID" value="KAH3699765.1"/>
    <property type="molecule type" value="Genomic_DNA"/>
</dbReference>
<evidence type="ECO:0000313" key="2">
    <source>
        <dbReference type="Proteomes" id="UP000828390"/>
    </source>
</evidence>
<protein>
    <submittedName>
        <fullName evidence="1">Uncharacterized protein</fullName>
    </submittedName>
</protein>
<name>A0A9D4BEA6_DREPO</name>
<evidence type="ECO:0000313" key="1">
    <source>
        <dbReference type="EMBL" id="KAH3699765.1"/>
    </source>
</evidence>
<sequence>MASLADMFKEKERTNWLKVWLAIDISKSGLNTSLTTKLGIFTSTFKAKKDQLAQAVPQHIYNITNNAQGRFVIKFVRKLSRNIGIKSVLGRIHLRIPGKQTIGKL</sequence>
<reference evidence="1" key="2">
    <citation type="submission" date="2020-11" db="EMBL/GenBank/DDBJ databases">
        <authorList>
            <person name="McCartney M.A."/>
            <person name="Auch B."/>
            <person name="Kono T."/>
            <person name="Mallez S."/>
            <person name="Becker A."/>
            <person name="Gohl D.M."/>
            <person name="Silverstein K.A.T."/>
            <person name="Koren S."/>
            <person name="Bechman K.B."/>
            <person name="Herman A."/>
            <person name="Abrahante J.E."/>
            <person name="Garbe J."/>
        </authorList>
    </citation>
    <scope>NUCLEOTIDE SEQUENCE</scope>
    <source>
        <strain evidence="1">Duluth1</strain>
        <tissue evidence="1">Whole animal</tissue>
    </source>
</reference>
<keyword evidence="2" id="KW-1185">Reference proteome</keyword>
<proteinExistence type="predicted"/>
<reference evidence="1" key="1">
    <citation type="journal article" date="2019" name="bioRxiv">
        <title>The Genome of the Zebra Mussel, Dreissena polymorpha: A Resource for Invasive Species Research.</title>
        <authorList>
            <person name="McCartney M.A."/>
            <person name="Auch B."/>
            <person name="Kono T."/>
            <person name="Mallez S."/>
            <person name="Zhang Y."/>
            <person name="Obille A."/>
            <person name="Becker A."/>
            <person name="Abrahante J.E."/>
            <person name="Garbe J."/>
            <person name="Badalamenti J.P."/>
            <person name="Herman A."/>
            <person name="Mangelson H."/>
            <person name="Liachko I."/>
            <person name="Sullivan S."/>
            <person name="Sone E.D."/>
            <person name="Koren S."/>
            <person name="Silverstein K.A.T."/>
            <person name="Beckman K.B."/>
            <person name="Gohl D.M."/>
        </authorList>
    </citation>
    <scope>NUCLEOTIDE SEQUENCE</scope>
    <source>
        <strain evidence="1">Duluth1</strain>
        <tissue evidence="1">Whole animal</tissue>
    </source>
</reference>
<accession>A0A9D4BEA6</accession>
<organism evidence="1 2">
    <name type="scientific">Dreissena polymorpha</name>
    <name type="common">Zebra mussel</name>
    <name type="synonym">Mytilus polymorpha</name>
    <dbReference type="NCBI Taxonomy" id="45954"/>
    <lineage>
        <taxon>Eukaryota</taxon>
        <taxon>Metazoa</taxon>
        <taxon>Spiralia</taxon>
        <taxon>Lophotrochozoa</taxon>
        <taxon>Mollusca</taxon>
        <taxon>Bivalvia</taxon>
        <taxon>Autobranchia</taxon>
        <taxon>Heteroconchia</taxon>
        <taxon>Euheterodonta</taxon>
        <taxon>Imparidentia</taxon>
        <taxon>Neoheterodontei</taxon>
        <taxon>Myida</taxon>
        <taxon>Dreissenoidea</taxon>
        <taxon>Dreissenidae</taxon>
        <taxon>Dreissena</taxon>
    </lineage>
</organism>
<comment type="caution">
    <text evidence="1">The sequence shown here is derived from an EMBL/GenBank/DDBJ whole genome shotgun (WGS) entry which is preliminary data.</text>
</comment>
<gene>
    <name evidence="1" type="ORF">DPMN_074727</name>
</gene>